<dbReference type="SUPFAM" id="SSF53271">
    <property type="entry name" value="PRTase-like"/>
    <property type="match status" value="1"/>
</dbReference>
<proteinExistence type="inferred from homology"/>
<sequence>MLVLLDSYRQVLQQLGQALWGLLYPPFCLHCGERVENARFPLCPACQQQLHRVPKSEALHRLHQLPAAVGCFRAAHALWYYAPKQPLERLHHALKYGNRPTYGLHLGQIMGKTFSPLLQETIDVILPIPLHRGRYLARGYNQSAWLAYGVGDVLGRPVMPKLLQRLRATRSQTHLSRSERQANVAGAFRAPMPDLLRGRHILLVDDLLTTGATATAAAHALHAARVASVTLLTLGLAH</sequence>
<name>A0A7V2B0U4_RHOMR</name>
<evidence type="ECO:0000256" key="1">
    <source>
        <dbReference type="ARBA" id="ARBA00008007"/>
    </source>
</evidence>
<dbReference type="PANTHER" id="PTHR47505:SF1">
    <property type="entry name" value="DNA UTILIZATION PROTEIN YHGH"/>
    <property type="match status" value="1"/>
</dbReference>
<dbReference type="InterPro" id="IPR029057">
    <property type="entry name" value="PRTase-like"/>
</dbReference>
<evidence type="ECO:0000313" key="3">
    <source>
        <dbReference type="EMBL" id="HER96227.1"/>
    </source>
</evidence>
<reference evidence="3" key="1">
    <citation type="journal article" date="2020" name="mSystems">
        <title>Genome- and Community-Level Interaction Insights into Carbon Utilization and Element Cycling Functions of Hydrothermarchaeota in Hydrothermal Sediment.</title>
        <authorList>
            <person name="Zhou Z."/>
            <person name="Liu Y."/>
            <person name="Xu W."/>
            <person name="Pan J."/>
            <person name="Luo Z.H."/>
            <person name="Li M."/>
        </authorList>
    </citation>
    <scope>NUCLEOTIDE SEQUENCE [LARGE SCALE GENOMIC DNA]</scope>
    <source>
        <strain evidence="3">SpSt-143</strain>
    </source>
</reference>
<comment type="caution">
    <text evidence="3">The sequence shown here is derived from an EMBL/GenBank/DDBJ whole genome shotgun (WGS) entry which is preliminary data.</text>
</comment>
<dbReference type="EMBL" id="DSGB01000005">
    <property type="protein sequence ID" value="HER96227.1"/>
    <property type="molecule type" value="Genomic_DNA"/>
</dbReference>
<feature type="domain" description="Phosphoribosyltransferase" evidence="2">
    <location>
        <begin position="160"/>
        <end position="234"/>
    </location>
</feature>
<organism evidence="3">
    <name type="scientific">Rhodothermus marinus</name>
    <name type="common">Rhodothermus obamensis</name>
    <dbReference type="NCBI Taxonomy" id="29549"/>
    <lineage>
        <taxon>Bacteria</taxon>
        <taxon>Pseudomonadati</taxon>
        <taxon>Rhodothermota</taxon>
        <taxon>Rhodothermia</taxon>
        <taxon>Rhodothermales</taxon>
        <taxon>Rhodothermaceae</taxon>
        <taxon>Rhodothermus</taxon>
    </lineage>
</organism>
<comment type="similarity">
    <text evidence="1">Belongs to the ComF/GntX family.</text>
</comment>
<dbReference type="AlphaFoldDB" id="A0A7V2B0U4"/>
<gene>
    <name evidence="3" type="ORF">ENO59_06890</name>
</gene>
<dbReference type="Pfam" id="PF00156">
    <property type="entry name" value="Pribosyltran"/>
    <property type="match status" value="1"/>
</dbReference>
<dbReference type="Gene3D" id="3.40.50.2020">
    <property type="match status" value="1"/>
</dbReference>
<accession>A0A7V2B0U4</accession>
<evidence type="ECO:0000259" key="2">
    <source>
        <dbReference type="Pfam" id="PF00156"/>
    </source>
</evidence>
<dbReference type="InterPro" id="IPR000836">
    <property type="entry name" value="PRTase_dom"/>
</dbReference>
<dbReference type="InterPro" id="IPR051910">
    <property type="entry name" value="ComF/GntX_DNA_util-trans"/>
</dbReference>
<protein>
    <submittedName>
        <fullName evidence="3">ComF family protein</fullName>
    </submittedName>
</protein>
<dbReference type="CDD" id="cd06223">
    <property type="entry name" value="PRTases_typeI"/>
    <property type="match status" value="1"/>
</dbReference>
<dbReference type="PANTHER" id="PTHR47505">
    <property type="entry name" value="DNA UTILIZATION PROTEIN YHGH"/>
    <property type="match status" value="1"/>
</dbReference>